<evidence type="ECO:0000256" key="3">
    <source>
        <dbReference type="ARBA" id="ARBA00012961"/>
    </source>
</evidence>
<keyword evidence="7 11" id="KW-0418">Kinase</keyword>
<keyword evidence="11" id="KW-0963">Cytoplasm</keyword>
<keyword evidence="5 11" id="KW-0808">Transferase</keyword>
<dbReference type="Pfam" id="PF00625">
    <property type="entry name" value="Guanylate_kin"/>
    <property type="match status" value="1"/>
</dbReference>
<dbReference type="InterPro" id="IPR027417">
    <property type="entry name" value="P-loop_NTPase"/>
</dbReference>
<dbReference type="PANTHER" id="PTHR23117">
    <property type="entry name" value="GUANYLATE KINASE-RELATED"/>
    <property type="match status" value="1"/>
</dbReference>
<dbReference type="GO" id="GO:0004385">
    <property type="term" value="F:GMP kinase activity"/>
    <property type="evidence" value="ECO:0007669"/>
    <property type="project" value="UniProtKB-EC"/>
</dbReference>
<evidence type="ECO:0000256" key="1">
    <source>
        <dbReference type="ARBA" id="ARBA00003531"/>
    </source>
</evidence>
<evidence type="ECO:0000259" key="12">
    <source>
        <dbReference type="PROSITE" id="PS50052"/>
    </source>
</evidence>
<evidence type="ECO:0000256" key="6">
    <source>
        <dbReference type="ARBA" id="ARBA00022741"/>
    </source>
</evidence>
<dbReference type="InterPro" id="IPR017665">
    <property type="entry name" value="Guanylate_kinase"/>
</dbReference>
<dbReference type="EC" id="2.7.4.8" evidence="3 11"/>
<dbReference type="PROSITE" id="PS00856">
    <property type="entry name" value="GUANYLATE_KINASE_1"/>
    <property type="match status" value="1"/>
</dbReference>
<gene>
    <name evidence="11" type="primary">gmk</name>
    <name evidence="13" type="ORF">JOF43_002637</name>
</gene>
<dbReference type="EMBL" id="JAGIOD010000001">
    <property type="protein sequence ID" value="MBP2382680.1"/>
    <property type="molecule type" value="Genomic_DNA"/>
</dbReference>
<dbReference type="InterPro" id="IPR020590">
    <property type="entry name" value="Guanylate_kinase_CS"/>
</dbReference>
<keyword evidence="6 11" id="KW-0547">Nucleotide-binding</keyword>
<evidence type="ECO:0000256" key="4">
    <source>
        <dbReference type="ARBA" id="ARBA00016296"/>
    </source>
</evidence>
<reference evidence="13 14" key="1">
    <citation type="submission" date="2021-03" db="EMBL/GenBank/DDBJ databases">
        <title>Sequencing the genomes of 1000 actinobacteria strains.</title>
        <authorList>
            <person name="Klenk H.-P."/>
        </authorList>
    </citation>
    <scope>NUCLEOTIDE SEQUENCE [LARGE SCALE GENOMIC DNA]</scope>
    <source>
        <strain evidence="13 14">DSM 14566</strain>
    </source>
</reference>
<comment type="function">
    <text evidence="1 11">Essential for recycling GMP and indirectly, cGMP.</text>
</comment>
<dbReference type="SUPFAM" id="SSF52540">
    <property type="entry name" value="P-loop containing nucleoside triphosphate hydrolases"/>
    <property type="match status" value="1"/>
</dbReference>
<comment type="similarity">
    <text evidence="2 11">Belongs to the guanylate kinase family.</text>
</comment>
<dbReference type="PROSITE" id="PS50052">
    <property type="entry name" value="GUANYLATE_KINASE_2"/>
    <property type="match status" value="1"/>
</dbReference>
<accession>A0ABS4X2K7</accession>
<evidence type="ECO:0000256" key="10">
    <source>
        <dbReference type="ARBA" id="ARBA00048594"/>
    </source>
</evidence>
<feature type="domain" description="Guanylate kinase-like" evidence="12">
    <location>
        <begin position="14"/>
        <end position="193"/>
    </location>
</feature>
<dbReference type="NCBIfam" id="TIGR03263">
    <property type="entry name" value="guanyl_kin"/>
    <property type="match status" value="1"/>
</dbReference>
<dbReference type="RefSeq" id="WP_209902673.1">
    <property type="nucleotide sequence ID" value="NZ_BAAAJW010000007.1"/>
</dbReference>
<keyword evidence="14" id="KW-1185">Reference proteome</keyword>
<dbReference type="Gene3D" id="3.40.50.300">
    <property type="entry name" value="P-loop containing nucleotide triphosphate hydrolases"/>
    <property type="match status" value="1"/>
</dbReference>
<evidence type="ECO:0000256" key="8">
    <source>
        <dbReference type="ARBA" id="ARBA00022840"/>
    </source>
</evidence>
<evidence type="ECO:0000256" key="2">
    <source>
        <dbReference type="ARBA" id="ARBA00005790"/>
    </source>
</evidence>
<name>A0ABS4X2K7_9MICO</name>
<dbReference type="HAMAP" id="MF_00328">
    <property type="entry name" value="Guanylate_kinase"/>
    <property type="match status" value="1"/>
</dbReference>
<protein>
    <recommendedName>
        <fullName evidence="4 11">Guanylate kinase</fullName>
        <ecNumber evidence="3 11">2.7.4.8</ecNumber>
    </recommendedName>
    <alternativeName>
        <fullName evidence="9 11">GMP kinase</fullName>
    </alternativeName>
</protein>
<dbReference type="InterPro" id="IPR008145">
    <property type="entry name" value="GK/Ca_channel_bsu"/>
</dbReference>
<dbReference type="PANTHER" id="PTHR23117:SF13">
    <property type="entry name" value="GUANYLATE KINASE"/>
    <property type="match status" value="1"/>
</dbReference>
<dbReference type="SMART" id="SM00072">
    <property type="entry name" value="GuKc"/>
    <property type="match status" value="1"/>
</dbReference>
<evidence type="ECO:0000313" key="13">
    <source>
        <dbReference type="EMBL" id="MBP2382680.1"/>
    </source>
</evidence>
<proteinExistence type="inferred from homology"/>
<evidence type="ECO:0000256" key="11">
    <source>
        <dbReference type="HAMAP-Rule" id="MF_00328"/>
    </source>
</evidence>
<comment type="caution">
    <text evidence="13">The sequence shown here is derived from an EMBL/GenBank/DDBJ whole genome shotgun (WGS) entry which is preliminary data.</text>
</comment>
<dbReference type="Proteomes" id="UP001519290">
    <property type="component" value="Unassembled WGS sequence"/>
</dbReference>
<sequence length="198" mass="21681">MTGSHGAGADEAPAPVTVLAGPTAVGKGTISAKIRELYPQIWLSVSATTRPPRPGEVDGVHYRFVSEDEFTRLVETDQMLEWAVVHGRHRYGTPRGPVDEAVADGHPVLLEIDLAGARQIRRTVPEARFVFLAPPSWDSLVERLVGRGTETAEERERRLATARRELAAESEFDVTIVNDEVPRATRELAGLLGVRDLT</sequence>
<keyword evidence="8 11" id="KW-0067">ATP-binding</keyword>
<dbReference type="InterPro" id="IPR008144">
    <property type="entry name" value="Guanylate_kin-like_dom"/>
</dbReference>
<evidence type="ECO:0000256" key="5">
    <source>
        <dbReference type="ARBA" id="ARBA00022679"/>
    </source>
</evidence>
<organism evidence="13 14">
    <name type="scientific">Brachybacterium sacelli</name>
    <dbReference type="NCBI Taxonomy" id="173364"/>
    <lineage>
        <taxon>Bacteria</taxon>
        <taxon>Bacillati</taxon>
        <taxon>Actinomycetota</taxon>
        <taxon>Actinomycetes</taxon>
        <taxon>Micrococcales</taxon>
        <taxon>Dermabacteraceae</taxon>
        <taxon>Brachybacterium</taxon>
    </lineage>
</organism>
<evidence type="ECO:0000256" key="9">
    <source>
        <dbReference type="ARBA" id="ARBA00030128"/>
    </source>
</evidence>
<dbReference type="Gene3D" id="3.30.63.10">
    <property type="entry name" value="Guanylate Kinase phosphate binding domain"/>
    <property type="match status" value="1"/>
</dbReference>
<evidence type="ECO:0000256" key="7">
    <source>
        <dbReference type="ARBA" id="ARBA00022777"/>
    </source>
</evidence>
<dbReference type="CDD" id="cd00071">
    <property type="entry name" value="GMPK"/>
    <property type="match status" value="1"/>
</dbReference>
<comment type="subcellular location">
    <subcellularLocation>
        <location evidence="11">Cytoplasm</location>
    </subcellularLocation>
</comment>
<evidence type="ECO:0000313" key="14">
    <source>
        <dbReference type="Proteomes" id="UP001519290"/>
    </source>
</evidence>
<feature type="binding site" evidence="11">
    <location>
        <begin position="21"/>
        <end position="28"/>
    </location>
    <ligand>
        <name>ATP</name>
        <dbReference type="ChEBI" id="CHEBI:30616"/>
    </ligand>
</feature>
<comment type="catalytic activity">
    <reaction evidence="10 11">
        <text>GMP + ATP = GDP + ADP</text>
        <dbReference type="Rhea" id="RHEA:20780"/>
        <dbReference type="ChEBI" id="CHEBI:30616"/>
        <dbReference type="ChEBI" id="CHEBI:58115"/>
        <dbReference type="ChEBI" id="CHEBI:58189"/>
        <dbReference type="ChEBI" id="CHEBI:456216"/>
        <dbReference type="EC" id="2.7.4.8"/>
    </reaction>
</comment>